<dbReference type="AlphaFoldDB" id="A0A6B0V991"/>
<reference evidence="7" key="1">
    <citation type="submission" date="2019-12" db="EMBL/GenBank/DDBJ databases">
        <title>An insight into the sialome of adult female Ixodes ricinus ticks feeding for 6 days.</title>
        <authorList>
            <person name="Perner J."/>
            <person name="Ribeiro J.M.C."/>
        </authorList>
    </citation>
    <scope>NUCLEOTIDE SEQUENCE</scope>
    <source>
        <strain evidence="7">Semi-engorged</strain>
        <tissue evidence="7">Salivary glands</tissue>
    </source>
</reference>
<dbReference type="InterPro" id="IPR036880">
    <property type="entry name" value="Kunitz_BPTI_sf"/>
</dbReference>
<dbReference type="GO" id="GO:0004867">
    <property type="term" value="F:serine-type endopeptidase inhibitor activity"/>
    <property type="evidence" value="ECO:0007669"/>
    <property type="project" value="UniProtKB-KW"/>
</dbReference>
<dbReference type="InterPro" id="IPR002223">
    <property type="entry name" value="Kunitz_BPTI"/>
</dbReference>
<evidence type="ECO:0000313" key="7">
    <source>
        <dbReference type="EMBL" id="MXU98175.1"/>
    </source>
</evidence>
<protein>
    <submittedName>
        <fullName evidence="7">Putative kunitz</fullName>
    </submittedName>
</protein>
<comment type="subcellular location">
    <subcellularLocation>
        <location evidence="1">Secreted</location>
    </subcellularLocation>
</comment>
<evidence type="ECO:0000256" key="3">
    <source>
        <dbReference type="ARBA" id="ARBA00022690"/>
    </source>
</evidence>
<dbReference type="InterPro" id="IPR050098">
    <property type="entry name" value="TFPI/VKTCI-like"/>
</dbReference>
<dbReference type="SUPFAM" id="SSF57362">
    <property type="entry name" value="BPTI-like"/>
    <property type="match status" value="3"/>
</dbReference>
<dbReference type="Gene3D" id="4.10.410.10">
    <property type="entry name" value="Pancreatic trypsin inhibitor Kunitz domain"/>
    <property type="match status" value="3"/>
</dbReference>
<sequence>MEMAGWITNILTSLVIQTLDPIILATMEMAGWITNILTSLVIQTLDPIILATMEIQLFCILLVVPLGCAECETSATVPAICKKDPEQGQGRADHPGWFYDYKIDSCLRFSFGAIQAGNEKINRFETKENCSKTCRPHVKSFCFDEPPKTGHGSLNRKWSYNSTQAKCFVVNIKGEAPEHTNVFNTEDECNKTCRDPDYGPCAKPPPGPCKETDTDYYRYNIKTERCVYDAKWRCKGENAFHSQKECDKRCGRIVQNKCKHRPQDISDWCTTKGNRSYYDEKENKCKIYYGCDDHGIGFYNERECNQACLRRSRTG</sequence>
<dbReference type="PROSITE" id="PS50279">
    <property type="entry name" value="BPTI_KUNITZ_2"/>
    <property type="match status" value="1"/>
</dbReference>
<evidence type="ECO:0000256" key="1">
    <source>
        <dbReference type="ARBA" id="ARBA00004613"/>
    </source>
</evidence>
<keyword evidence="3" id="KW-0646">Protease inhibitor</keyword>
<keyword evidence="4" id="KW-0722">Serine protease inhibitor</keyword>
<evidence type="ECO:0000256" key="5">
    <source>
        <dbReference type="ARBA" id="ARBA00023157"/>
    </source>
</evidence>
<proteinExistence type="predicted"/>
<evidence type="ECO:0000256" key="4">
    <source>
        <dbReference type="ARBA" id="ARBA00022900"/>
    </source>
</evidence>
<feature type="domain" description="BPTI/Kunitz inhibitor" evidence="6">
    <location>
        <begin position="81"/>
        <end position="134"/>
    </location>
</feature>
<dbReference type="Pfam" id="PF00014">
    <property type="entry name" value="Kunitz_BPTI"/>
    <property type="match status" value="1"/>
</dbReference>
<keyword evidence="5" id="KW-1015">Disulfide bond</keyword>
<accession>A0A6B0V991</accession>
<dbReference type="EMBL" id="GIFC01016092">
    <property type="protein sequence ID" value="MXU98175.1"/>
    <property type="molecule type" value="Transcribed_RNA"/>
</dbReference>
<dbReference type="PANTHER" id="PTHR10083:SF217">
    <property type="entry name" value="BOOPHILIN-H2"/>
    <property type="match status" value="1"/>
</dbReference>
<dbReference type="SMART" id="SM00131">
    <property type="entry name" value="KU"/>
    <property type="match status" value="2"/>
</dbReference>
<organism evidence="7">
    <name type="scientific">Ixodes ricinus</name>
    <name type="common">Common tick</name>
    <name type="synonym">Acarus ricinus</name>
    <dbReference type="NCBI Taxonomy" id="34613"/>
    <lineage>
        <taxon>Eukaryota</taxon>
        <taxon>Metazoa</taxon>
        <taxon>Ecdysozoa</taxon>
        <taxon>Arthropoda</taxon>
        <taxon>Chelicerata</taxon>
        <taxon>Arachnida</taxon>
        <taxon>Acari</taxon>
        <taxon>Parasitiformes</taxon>
        <taxon>Ixodida</taxon>
        <taxon>Ixodoidea</taxon>
        <taxon>Ixodidae</taxon>
        <taxon>Ixodinae</taxon>
        <taxon>Ixodes</taxon>
    </lineage>
</organism>
<keyword evidence="2" id="KW-0964">Secreted</keyword>
<dbReference type="GO" id="GO:0005615">
    <property type="term" value="C:extracellular space"/>
    <property type="evidence" value="ECO:0007669"/>
    <property type="project" value="TreeGrafter"/>
</dbReference>
<name>A0A6B0V991_IXORI</name>
<evidence type="ECO:0000256" key="2">
    <source>
        <dbReference type="ARBA" id="ARBA00022525"/>
    </source>
</evidence>
<evidence type="ECO:0000259" key="6">
    <source>
        <dbReference type="PROSITE" id="PS50279"/>
    </source>
</evidence>
<dbReference type="PANTHER" id="PTHR10083">
    <property type="entry name" value="KUNITZ-TYPE PROTEASE INHIBITOR-RELATED"/>
    <property type="match status" value="1"/>
</dbReference>